<organism evidence="3 4">
    <name type="scientific">Rhinocladiella mackenziei CBS 650.93</name>
    <dbReference type="NCBI Taxonomy" id="1442369"/>
    <lineage>
        <taxon>Eukaryota</taxon>
        <taxon>Fungi</taxon>
        <taxon>Dikarya</taxon>
        <taxon>Ascomycota</taxon>
        <taxon>Pezizomycotina</taxon>
        <taxon>Eurotiomycetes</taxon>
        <taxon>Chaetothyriomycetidae</taxon>
        <taxon>Chaetothyriales</taxon>
        <taxon>Herpotrichiellaceae</taxon>
        <taxon>Rhinocladiella</taxon>
    </lineage>
</organism>
<dbReference type="STRING" id="1442369.A0A0D2FGQ8"/>
<name>A0A0D2FGQ8_9EURO</name>
<evidence type="ECO:0000259" key="2">
    <source>
        <dbReference type="Pfam" id="PF22622"/>
    </source>
</evidence>
<dbReference type="InterPro" id="IPR002539">
    <property type="entry name" value="MaoC-like_dom"/>
</dbReference>
<reference evidence="3 4" key="1">
    <citation type="submission" date="2015-01" db="EMBL/GenBank/DDBJ databases">
        <title>The Genome Sequence of Rhinocladiella mackenzie CBS 650.93.</title>
        <authorList>
            <consortium name="The Broad Institute Genomics Platform"/>
            <person name="Cuomo C."/>
            <person name="de Hoog S."/>
            <person name="Gorbushina A."/>
            <person name="Stielow B."/>
            <person name="Teixiera M."/>
            <person name="Abouelleil A."/>
            <person name="Chapman S.B."/>
            <person name="Priest M."/>
            <person name="Young S.K."/>
            <person name="Wortman J."/>
            <person name="Nusbaum C."/>
            <person name="Birren B."/>
        </authorList>
    </citation>
    <scope>NUCLEOTIDE SEQUENCE [LARGE SCALE GENOMIC DNA]</scope>
    <source>
        <strain evidence="3 4">CBS 650.93</strain>
    </source>
</reference>
<feature type="domain" description="Peroxisomal multifunctional enzyme type 2-like N-terminal" evidence="2">
    <location>
        <begin position="14"/>
        <end position="57"/>
    </location>
</feature>
<protein>
    <recommendedName>
        <fullName evidence="5">MaoC-like domain-containing protein</fullName>
    </recommendedName>
</protein>
<dbReference type="GO" id="GO:0003857">
    <property type="term" value="F:(3S)-3-hydroxyacyl-CoA dehydrogenase (NAD+) activity"/>
    <property type="evidence" value="ECO:0007669"/>
    <property type="project" value="TreeGrafter"/>
</dbReference>
<accession>A0A0D2FGQ8</accession>
<dbReference type="GO" id="GO:0044594">
    <property type="term" value="F:17-beta-hydroxysteroid dehydrogenase (NAD+) activity"/>
    <property type="evidence" value="ECO:0007669"/>
    <property type="project" value="TreeGrafter"/>
</dbReference>
<dbReference type="InterPro" id="IPR054357">
    <property type="entry name" value="MFE-2_N"/>
</dbReference>
<dbReference type="AlphaFoldDB" id="A0A0D2FGQ8"/>
<dbReference type="Proteomes" id="UP000053617">
    <property type="component" value="Unassembled WGS sequence"/>
</dbReference>
<keyword evidence="4" id="KW-1185">Reference proteome</keyword>
<dbReference type="OrthoDB" id="60204at2759"/>
<dbReference type="Pfam" id="PF01575">
    <property type="entry name" value="MaoC_dehydratas"/>
    <property type="match status" value="1"/>
</dbReference>
<dbReference type="HOGENOM" id="CLU_040078_3_0_1"/>
<evidence type="ECO:0008006" key="5">
    <source>
        <dbReference type="Google" id="ProtNLM"/>
    </source>
</evidence>
<evidence type="ECO:0000313" key="4">
    <source>
        <dbReference type="Proteomes" id="UP000053617"/>
    </source>
</evidence>
<dbReference type="GeneID" id="25296993"/>
<dbReference type="SUPFAM" id="SSF54637">
    <property type="entry name" value="Thioesterase/thiol ester dehydrase-isomerase"/>
    <property type="match status" value="2"/>
</dbReference>
<dbReference type="GO" id="GO:0006635">
    <property type="term" value="P:fatty acid beta-oxidation"/>
    <property type="evidence" value="ECO:0007669"/>
    <property type="project" value="TreeGrafter"/>
</dbReference>
<dbReference type="GO" id="GO:0005777">
    <property type="term" value="C:peroxisome"/>
    <property type="evidence" value="ECO:0007669"/>
    <property type="project" value="TreeGrafter"/>
</dbReference>
<proteinExistence type="predicted"/>
<dbReference type="VEuPathDB" id="FungiDB:Z518_08922"/>
<evidence type="ECO:0000313" key="3">
    <source>
        <dbReference type="EMBL" id="KIX01197.1"/>
    </source>
</evidence>
<dbReference type="InterPro" id="IPR029069">
    <property type="entry name" value="HotDog_dom_sf"/>
</dbReference>
<dbReference type="Gene3D" id="3.10.129.10">
    <property type="entry name" value="Hotdog Thioesterase"/>
    <property type="match status" value="1"/>
</dbReference>
<feature type="domain" description="MaoC-like" evidence="1">
    <location>
        <begin position="219"/>
        <end position="312"/>
    </location>
</feature>
<dbReference type="RefSeq" id="XP_013268333.1">
    <property type="nucleotide sequence ID" value="XM_013412879.1"/>
</dbReference>
<dbReference type="PANTHER" id="PTHR13078">
    <property type="entry name" value="PEROXISOMAL MULTIFUNCTIONAL ENZYME TYPE 2-RELATED"/>
    <property type="match status" value="1"/>
</dbReference>
<sequence length="354" mass="39619">MPSLYRYPSQAVTWNDRDVVYFALSIGCTADELHYLYENHPNFAAFPTYPIVLTFKHDHVSMVPWREHFTTHFLPPPGQLVGYPTFPALDITRVVDGERTLDVLRPIPTSSQGRNFEVRSEVVAVWDKGKGRSTVLKTEHLIVEILESGDEVEFTRMSDTAVFMGQGGWGGPNGKFTPSHPYYEAYDIMKITLIMGFDCDEQDSLSPSLPPPPAETATTVTTTHQIPATAHLLYRLNGDYNPLHATYVESAMVQPTPILHGLYSWNGVSRAVLNVFAHGDPTALTSFRARFTSPVWPGDVLETKMWVLDEYEDEEAMVVADVRFVTSVRDKIVLADGRALLRLGKGKGKSKSKL</sequence>
<dbReference type="EMBL" id="KN847481">
    <property type="protein sequence ID" value="KIX01197.1"/>
    <property type="molecule type" value="Genomic_DNA"/>
</dbReference>
<dbReference type="Pfam" id="PF22622">
    <property type="entry name" value="MFE-2_hydrat-2_N"/>
    <property type="match status" value="1"/>
</dbReference>
<evidence type="ECO:0000259" key="1">
    <source>
        <dbReference type="Pfam" id="PF01575"/>
    </source>
</evidence>
<dbReference type="PANTHER" id="PTHR13078:SF57">
    <property type="entry name" value="DEHYDRATASE, PUTATIVE (AFU_ORTHOLOGUE AFUA_5G00640)-RELATED"/>
    <property type="match status" value="1"/>
</dbReference>
<dbReference type="GO" id="GO:0004300">
    <property type="term" value="F:enoyl-CoA hydratase activity"/>
    <property type="evidence" value="ECO:0007669"/>
    <property type="project" value="TreeGrafter"/>
</dbReference>
<gene>
    <name evidence="3" type="ORF">Z518_08922</name>
</gene>